<proteinExistence type="predicted"/>
<accession>A0A1T4VSR7</accession>
<evidence type="ECO:0000259" key="5">
    <source>
        <dbReference type="PROSITE" id="PS51192"/>
    </source>
</evidence>
<dbReference type="GO" id="GO:0005524">
    <property type="term" value="F:ATP binding"/>
    <property type="evidence" value="ECO:0007669"/>
    <property type="project" value="UniProtKB-KW"/>
</dbReference>
<evidence type="ECO:0000256" key="3">
    <source>
        <dbReference type="ARBA" id="ARBA00022806"/>
    </source>
</evidence>
<dbReference type="Proteomes" id="UP000189733">
    <property type="component" value="Unassembled WGS sequence"/>
</dbReference>
<dbReference type="InterPro" id="IPR027417">
    <property type="entry name" value="P-loop_NTPase"/>
</dbReference>
<protein>
    <submittedName>
        <fullName evidence="7">Helicase conserved C-terminal domain-containing protein</fullName>
    </submittedName>
</protein>
<organism evidence="7 8">
    <name type="scientific">Desulfobaculum bizertense DSM 18034</name>
    <dbReference type="NCBI Taxonomy" id="1121442"/>
    <lineage>
        <taxon>Bacteria</taxon>
        <taxon>Pseudomonadati</taxon>
        <taxon>Thermodesulfobacteriota</taxon>
        <taxon>Desulfovibrionia</taxon>
        <taxon>Desulfovibrionales</taxon>
        <taxon>Desulfovibrionaceae</taxon>
        <taxon>Desulfobaculum</taxon>
    </lineage>
</organism>
<evidence type="ECO:0000259" key="6">
    <source>
        <dbReference type="PROSITE" id="PS51194"/>
    </source>
</evidence>
<evidence type="ECO:0000256" key="2">
    <source>
        <dbReference type="ARBA" id="ARBA00022801"/>
    </source>
</evidence>
<dbReference type="InterPro" id="IPR049730">
    <property type="entry name" value="SNF2/RAD54-like_C"/>
</dbReference>
<feature type="domain" description="Helicase ATP-binding" evidence="5">
    <location>
        <begin position="118"/>
        <end position="291"/>
    </location>
</feature>
<dbReference type="PANTHER" id="PTHR45766">
    <property type="entry name" value="DNA ANNEALING HELICASE AND ENDONUCLEASE ZRANB3 FAMILY MEMBER"/>
    <property type="match status" value="1"/>
</dbReference>
<gene>
    <name evidence="7" type="ORF">SAMN02745702_00925</name>
</gene>
<evidence type="ECO:0000313" key="7">
    <source>
        <dbReference type="EMBL" id="SKA67959.1"/>
    </source>
</evidence>
<dbReference type="Pfam" id="PF00271">
    <property type="entry name" value="Helicase_C"/>
    <property type="match status" value="1"/>
</dbReference>
<dbReference type="GO" id="GO:0004386">
    <property type="term" value="F:helicase activity"/>
    <property type="evidence" value="ECO:0007669"/>
    <property type="project" value="UniProtKB-KW"/>
</dbReference>
<dbReference type="PANTHER" id="PTHR45766:SF6">
    <property type="entry name" value="SWI_SNF-RELATED MATRIX-ASSOCIATED ACTIN-DEPENDENT REGULATOR OF CHROMATIN SUBFAMILY A-LIKE PROTEIN 1"/>
    <property type="match status" value="1"/>
</dbReference>
<dbReference type="CDD" id="cd18793">
    <property type="entry name" value="SF2_C_SNF"/>
    <property type="match status" value="1"/>
</dbReference>
<dbReference type="Gene3D" id="3.40.50.10810">
    <property type="entry name" value="Tandem AAA-ATPase domain"/>
    <property type="match status" value="1"/>
</dbReference>
<dbReference type="PROSITE" id="PS51192">
    <property type="entry name" value="HELICASE_ATP_BIND_1"/>
    <property type="match status" value="1"/>
</dbReference>
<dbReference type="InterPro" id="IPR000330">
    <property type="entry name" value="SNF2_N"/>
</dbReference>
<dbReference type="OrthoDB" id="18878at2"/>
<dbReference type="InterPro" id="IPR057342">
    <property type="entry name" value="DEXDc_RapA"/>
</dbReference>
<dbReference type="Gene3D" id="3.40.50.300">
    <property type="entry name" value="P-loop containing nucleotide triphosphate hydrolases"/>
    <property type="match status" value="1"/>
</dbReference>
<dbReference type="Pfam" id="PF00176">
    <property type="entry name" value="SNF2-rel_dom"/>
    <property type="match status" value="1"/>
</dbReference>
<dbReference type="PROSITE" id="PS51194">
    <property type="entry name" value="HELICASE_CTER"/>
    <property type="match status" value="1"/>
</dbReference>
<dbReference type="InterPro" id="IPR001650">
    <property type="entry name" value="Helicase_C-like"/>
</dbReference>
<keyword evidence="8" id="KW-1185">Reference proteome</keyword>
<sequence>MLSSVPLAPGARVVIRDAEWLIRKVEPAENRGKLIHAIGLSEIVRDREALFLTNAEQKITVLDPAKTELVLDSSPHFSSSLLYMESQLRKIVPTDDRIYCGDKAAMDSVPYQLDPTALALRQPRQRLLIADAVGLGKTLECGILLSELIRRGHGRRILVVTVKSMLTQFQKELWSRFSIPLTRLDSAGLHHVRQEIPTNQNPFHYFDKSIISVDTLKQDNEYRVYLENAWWDAIVIDEAHNVAERGKARSQRARLARQLASRSDSLIMLSATPHDGSAKSFASLMNMLDPTAIANEDEYGPEDIRGLFIRRFKKDIKNQVRAEFKERVISQEQAAASPEEERAFELLASLHLAKFDKNKGAGQLFRTVLEKALFSSPAACRKTIENRLKKVTEDLSKEAWHDVTALNQLRDAVCEITTRKFTKFQRLVSLLQDPESTLFFSGKADDRLVIFTERIETLEFLKEQLPKALKLKKDQFTTLRGNDSDTEQQAVVEAFGQELSPLRLLIATDVASEGINLHYLSHKMVHFDVPWSLMVFQQRNGRIDRYGQTQTPYIAYMMTDSGTEKIKGDMRILELLIQKDEEAAKNIGDPSAFLGVYDVAQEELKTAEMMEQGDAESFCFEMDRNIQEEIDPMEALMQAFEEEQNKGDDESAPVTASMPSLYPDDFSFACAAARQLEIGAVMNPEERSLEVPLTPDLKYRFRNYPREIMSGRKSFLLCDQKDVIQAKIAESRRSESSWPDVQYLWELDPVVRWLADKVMSSFRRHEAPVLPLPGLAPREHIFIVAGSLPNQKGNPVIDDWFGCHILGRQFKGFLSLEDVQKKTGIGQRDLVNSSVEPALGSLNDLRATVVLMAKRHMKAKREEFNSAIEPKLQDQLARLEKLEGQHMQQLELNLGHTEKHRVDTERFETRQRETQSVFEEYKTWIRETLRTEDEPYIKIIAVLTADGE</sequence>
<evidence type="ECO:0000313" key="8">
    <source>
        <dbReference type="Proteomes" id="UP000189733"/>
    </source>
</evidence>
<dbReference type="InterPro" id="IPR014001">
    <property type="entry name" value="Helicase_ATP-bd"/>
</dbReference>
<dbReference type="EMBL" id="FUYA01000002">
    <property type="protein sequence ID" value="SKA67959.1"/>
    <property type="molecule type" value="Genomic_DNA"/>
</dbReference>
<keyword evidence="2" id="KW-0378">Hydrolase</keyword>
<keyword evidence="1" id="KW-0547">Nucleotide-binding</keyword>
<dbReference type="GO" id="GO:0016787">
    <property type="term" value="F:hydrolase activity"/>
    <property type="evidence" value="ECO:0007669"/>
    <property type="project" value="UniProtKB-KW"/>
</dbReference>
<feature type="domain" description="Helicase C-terminal" evidence="6">
    <location>
        <begin position="423"/>
        <end position="600"/>
    </location>
</feature>
<dbReference type="STRING" id="1121442.SAMN02745702_00925"/>
<evidence type="ECO:0000256" key="4">
    <source>
        <dbReference type="ARBA" id="ARBA00022840"/>
    </source>
</evidence>
<dbReference type="CDD" id="cd18011">
    <property type="entry name" value="DEXDc_RapA"/>
    <property type="match status" value="1"/>
</dbReference>
<keyword evidence="3 7" id="KW-0347">Helicase</keyword>
<dbReference type="InterPro" id="IPR038718">
    <property type="entry name" value="SNF2-like_sf"/>
</dbReference>
<dbReference type="RefSeq" id="WP_078684228.1">
    <property type="nucleotide sequence ID" value="NZ_FUYA01000002.1"/>
</dbReference>
<keyword evidence="4" id="KW-0067">ATP-binding</keyword>
<dbReference type="SUPFAM" id="SSF52540">
    <property type="entry name" value="P-loop containing nucleoside triphosphate hydrolases"/>
    <property type="match status" value="2"/>
</dbReference>
<evidence type="ECO:0000256" key="1">
    <source>
        <dbReference type="ARBA" id="ARBA00022741"/>
    </source>
</evidence>
<dbReference type="SMART" id="SM00490">
    <property type="entry name" value="HELICc"/>
    <property type="match status" value="1"/>
</dbReference>
<reference evidence="7 8" key="1">
    <citation type="submission" date="2017-02" db="EMBL/GenBank/DDBJ databases">
        <authorList>
            <person name="Peterson S.W."/>
        </authorList>
    </citation>
    <scope>NUCLEOTIDE SEQUENCE [LARGE SCALE GENOMIC DNA]</scope>
    <source>
        <strain evidence="7 8">DSM 18034</strain>
    </source>
</reference>
<name>A0A1T4VSR7_9BACT</name>
<dbReference type="AlphaFoldDB" id="A0A1T4VSR7"/>